<dbReference type="EC" id="5.2.1.8" evidence="2 10"/>
<dbReference type="PANTHER" id="PTHR46222">
    <property type="entry name" value="PEPTIDYL-PROLYL CIS-TRANS ISOMERASE FKBP7/14"/>
    <property type="match status" value="1"/>
</dbReference>
<evidence type="ECO:0000259" key="12">
    <source>
        <dbReference type="PROSITE" id="PS50059"/>
    </source>
</evidence>
<proteinExistence type="predicted"/>
<evidence type="ECO:0000256" key="11">
    <source>
        <dbReference type="SAM" id="SignalP"/>
    </source>
</evidence>
<evidence type="ECO:0000256" key="9">
    <source>
        <dbReference type="ARBA" id="ARBA00023235"/>
    </source>
</evidence>
<organism evidence="14 15">
    <name type="scientific">Crassostrea virginica</name>
    <name type="common">Eastern oyster</name>
    <dbReference type="NCBI Taxonomy" id="6565"/>
    <lineage>
        <taxon>Eukaryota</taxon>
        <taxon>Metazoa</taxon>
        <taxon>Spiralia</taxon>
        <taxon>Lophotrochozoa</taxon>
        <taxon>Mollusca</taxon>
        <taxon>Bivalvia</taxon>
        <taxon>Autobranchia</taxon>
        <taxon>Pteriomorphia</taxon>
        <taxon>Ostreida</taxon>
        <taxon>Ostreoidea</taxon>
        <taxon>Ostreidae</taxon>
        <taxon>Crassostrea</taxon>
    </lineage>
</organism>
<evidence type="ECO:0000259" key="13">
    <source>
        <dbReference type="PROSITE" id="PS50222"/>
    </source>
</evidence>
<sequence length="216" mass="24698">MSPLKLIWGILLLTVIFAVTNGDEMQVKVLYKPRVCMKKSQTNNMLTVQYKVFFENGTLFHSSYEDDVMMHIPLGFNHPSSDLEIGFRDMCVGEKRLLTIPHHGQGDQDLPLQNGDSIPANTPIVYEVELIEIEDKVDIKKGFESLDADNDNHISAEELLEQIKVMQNQSIGLGLAREVLVDIYRNLMNEADADKDGRISREEYRDILPQEYKDEL</sequence>
<dbReference type="CDD" id="cd00051">
    <property type="entry name" value="EFh"/>
    <property type="match status" value="1"/>
</dbReference>
<evidence type="ECO:0000256" key="10">
    <source>
        <dbReference type="PROSITE-ProRule" id="PRU00277"/>
    </source>
</evidence>
<evidence type="ECO:0000256" key="4">
    <source>
        <dbReference type="ARBA" id="ARBA00022737"/>
    </source>
</evidence>
<dbReference type="Pfam" id="PF00254">
    <property type="entry name" value="FKBP_C"/>
    <property type="match status" value="1"/>
</dbReference>
<feature type="chain" id="PRO_5034827343" description="peptidylprolyl isomerase" evidence="11">
    <location>
        <begin position="23"/>
        <end position="216"/>
    </location>
</feature>
<dbReference type="Proteomes" id="UP000694844">
    <property type="component" value="Chromosome 3"/>
</dbReference>
<dbReference type="InterPro" id="IPR018247">
    <property type="entry name" value="EF_Hand_1_Ca_BS"/>
</dbReference>
<accession>A0A8B8DL62</accession>
<evidence type="ECO:0000256" key="8">
    <source>
        <dbReference type="ARBA" id="ARBA00023180"/>
    </source>
</evidence>
<keyword evidence="9 10" id="KW-0413">Isomerase</keyword>
<dbReference type="SUPFAM" id="SSF47473">
    <property type="entry name" value="EF-hand"/>
    <property type="match status" value="1"/>
</dbReference>
<name>A0A8B8DL62_CRAVI</name>
<evidence type="ECO:0000313" key="14">
    <source>
        <dbReference type="Proteomes" id="UP000694844"/>
    </source>
</evidence>
<reference evidence="15" key="1">
    <citation type="submission" date="2025-08" db="UniProtKB">
        <authorList>
            <consortium name="RefSeq"/>
        </authorList>
    </citation>
    <scope>IDENTIFICATION</scope>
    <source>
        <tissue evidence="15">Whole sample</tissue>
    </source>
</reference>
<keyword evidence="7 10" id="KW-0697">Rotamase</keyword>
<evidence type="ECO:0000256" key="7">
    <source>
        <dbReference type="ARBA" id="ARBA00023110"/>
    </source>
</evidence>
<keyword evidence="6" id="KW-0106">Calcium</keyword>
<evidence type="ECO:0000256" key="5">
    <source>
        <dbReference type="ARBA" id="ARBA00022824"/>
    </source>
</evidence>
<dbReference type="GO" id="GO:0005509">
    <property type="term" value="F:calcium ion binding"/>
    <property type="evidence" value="ECO:0007669"/>
    <property type="project" value="InterPro"/>
</dbReference>
<dbReference type="InterPro" id="IPR011992">
    <property type="entry name" value="EF-hand-dom_pair"/>
</dbReference>
<dbReference type="PANTHER" id="PTHR46222:SF3">
    <property type="entry name" value="PEPTIDYLPROLYL ISOMERASE"/>
    <property type="match status" value="1"/>
</dbReference>
<dbReference type="InterPro" id="IPR001179">
    <property type="entry name" value="PPIase_FKBP_dom"/>
</dbReference>
<evidence type="ECO:0000256" key="1">
    <source>
        <dbReference type="ARBA" id="ARBA00000971"/>
    </source>
</evidence>
<dbReference type="RefSeq" id="XP_022328329.1">
    <property type="nucleotide sequence ID" value="XM_022472621.1"/>
</dbReference>
<dbReference type="InterPro" id="IPR046357">
    <property type="entry name" value="PPIase_dom_sf"/>
</dbReference>
<dbReference type="InterPro" id="IPR052273">
    <property type="entry name" value="PPIase_FKBP"/>
</dbReference>
<evidence type="ECO:0000313" key="15">
    <source>
        <dbReference type="RefSeq" id="XP_022328329.1"/>
    </source>
</evidence>
<dbReference type="PROSITE" id="PS50059">
    <property type="entry name" value="FKBP_PPIASE"/>
    <property type="match status" value="1"/>
</dbReference>
<dbReference type="OrthoDB" id="6118896at2759"/>
<protein>
    <recommendedName>
        <fullName evidence="2 10">peptidylprolyl isomerase</fullName>
        <ecNumber evidence="2 10">5.2.1.8</ecNumber>
    </recommendedName>
</protein>
<gene>
    <name evidence="15" type="primary">LOC111127443</name>
</gene>
<evidence type="ECO:0000256" key="2">
    <source>
        <dbReference type="ARBA" id="ARBA00013194"/>
    </source>
</evidence>
<dbReference type="GeneID" id="111127443"/>
<evidence type="ECO:0000256" key="6">
    <source>
        <dbReference type="ARBA" id="ARBA00022837"/>
    </source>
</evidence>
<dbReference type="Pfam" id="PF13499">
    <property type="entry name" value="EF-hand_7"/>
    <property type="match status" value="1"/>
</dbReference>
<keyword evidence="8" id="KW-0325">Glycoprotein</keyword>
<dbReference type="Gene3D" id="1.10.238.10">
    <property type="entry name" value="EF-hand"/>
    <property type="match status" value="1"/>
</dbReference>
<keyword evidence="3 11" id="KW-0732">Signal</keyword>
<dbReference type="Gene3D" id="3.10.50.40">
    <property type="match status" value="1"/>
</dbReference>
<dbReference type="GO" id="GO:0003755">
    <property type="term" value="F:peptidyl-prolyl cis-trans isomerase activity"/>
    <property type="evidence" value="ECO:0007669"/>
    <property type="project" value="UniProtKB-KW"/>
</dbReference>
<feature type="domain" description="EF-hand" evidence="13">
    <location>
        <begin position="179"/>
        <end position="214"/>
    </location>
</feature>
<keyword evidence="4" id="KW-0677">Repeat</keyword>
<dbReference type="GO" id="GO:0005783">
    <property type="term" value="C:endoplasmic reticulum"/>
    <property type="evidence" value="ECO:0007669"/>
    <property type="project" value="UniProtKB-ARBA"/>
</dbReference>
<dbReference type="PROSITE" id="PS50222">
    <property type="entry name" value="EF_HAND_2"/>
    <property type="match status" value="2"/>
</dbReference>
<feature type="domain" description="EF-hand" evidence="13">
    <location>
        <begin position="134"/>
        <end position="169"/>
    </location>
</feature>
<dbReference type="SMART" id="SM00054">
    <property type="entry name" value="EFh"/>
    <property type="match status" value="2"/>
</dbReference>
<keyword evidence="5" id="KW-0256">Endoplasmic reticulum</keyword>
<feature type="domain" description="PPIase FKBP-type" evidence="12">
    <location>
        <begin position="43"/>
        <end position="134"/>
    </location>
</feature>
<comment type="catalytic activity">
    <reaction evidence="1 10">
        <text>[protein]-peptidylproline (omega=180) = [protein]-peptidylproline (omega=0)</text>
        <dbReference type="Rhea" id="RHEA:16237"/>
        <dbReference type="Rhea" id="RHEA-COMP:10747"/>
        <dbReference type="Rhea" id="RHEA-COMP:10748"/>
        <dbReference type="ChEBI" id="CHEBI:83833"/>
        <dbReference type="ChEBI" id="CHEBI:83834"/>
        <dbReference type="EC" id="5.2.1.8"/>
    </reaction>
</comment>
<dbReference type="AlphaFoldDB" id="A0A8B8DL62"/>
<dbReference type="InterPro" id="IPR002048">
    <property type="entry name" value="EF_hand_dom"/>
</dbReference>
<dbReference type="KEGG" id="cvn:111127443"/>
<dbReference type="SUPFAM" id="SSF54534">
    <property type="entry name" value="FKBP-like"/>
    <property type="match status" value="1"/>
</dbReference>
<keyword evidence="14" id="KW-1185">Reference proteome</keyword>
<dbReference type="PROSITE" id="PS00018">
    <property type="entry name" value="EF_HAND_1"/>
    <property type="match status" value="2"/>
</dbReference>
<feature type="signal peptide" evidence="11">
    <location>
        <begin position="1"/>
        <end position="22"/>
    </location>
</feature>
<evidence type="ECO:0000256" key="3">
    <source>
        <dbReference type="ARBA" id="ARBA00022729"/>
    </source>
</evidence>